<dbReference type="EMBL" id="VCHE01000016">
    <property type="protein sequence ID" value="KAB2577620.1"/>
    <property type="molecule type" value="Genomic_DNA"/>
</dbReference>
<accession>A0A5N5DJ86</accession>
<feature type="region of interest" description="Disordered" evidence="1">
    <location>
        <begin position="269"/>
        <end position="295"/>
    </location>
</feature>
<dbReference type="PANTHER" id="PTHR14614">
    <property type="entry name" value="HEPATOCELLULAR CARCINOMA-ASSOCIATED ANTIGEN"/>
    <property type="match status" value="1"/>
</dbReference>
<organism evidence="2 3">
    <name type="scientific">Lasiodiplodia theobromae</name>
    <dbReference type="NCBI Taxonomy" id="45133"/>
    <lineage>
        <taxon>Eukaryota</taxon>
        <taxon>Fungi</taxon>
        <taxon>Dikarya</taxon>
        <taxon>Ascomycota</taxon>
        <taxon>Pezizomycotina</taxon>
        <taxon>Dothideomycetes</taxon>
        <taxon>Dothideomycetes incertae sedis</taxon>
        <taxon>Botryosphaeriales</taxon>
        <taxon>Botryosphaeriaceae</taxon>
        <taxon>Lasiodiplodia</taxon>
    </lineage>
</organism>
<dbReference type="GO" id="GO:0008757">
    <property type="term" value="F:S-adenosylmethionine-dependent methyltransferase activity"/>
    <property type="evidence" value="ECO:0007669"/>
    <property type="project" value="UniProtKB-ARBA"/>
</dbReference>
<keyword evidence="3" id="KW-1185">Reference proteome</keyword>
<gene>
    <name evidence="2" type="ORF">DBV05_g3830</name>
</gene>
<dbReference type="SUPFAM" id="SSF53335">
    <property type="entry name" value="S-adenosyl-L-methionine-dependent methyltransferases"/>
    <property type="match status" value="1"/>
</dbReference>
<reference evidence="2 3" key="1">
    <citation type="journal article" date="2019" name="Sci. Rep.">
        <title>A multi-omics analysis of the grapevine pathogen Lasiodiplodia theobromae reveals that temperature affects the expression of virulence- and pathogenicity-related genes.</title>
        <authorList>
            <person name="Felix C."/>
            <person name="Meneses R."/>
            <person name="Goncalves M.F.M."/>
            <person name="Tilleman L."/>
            <person name="Duarte A.S."/>
            <person name="Jorrin-Novo J.V."/>
            <person name="Van de Peer Y."/>
            <person name="Deforce D."/>
            <person name="Van Nieuwerburgh F."/>
            <person name="Esteves A.C."/>
            <person name="Alves A."/>
        </authorList>
    </citation>
    <scope>NUCLEOTIDE SEQUENCE [LARGE SCALE GENOMIC DNA]</scope>
    <source>
        <strain evidence="2 3">LA-SOL3</strain>
    </source>
</reference>
<name>A0A5N5DJ86_9PEZI</name>
<evidence type="ECO:0000256" key="1">
    <source>
        <dbReference type="SAM" id="MobiDB-lite"/>
    </source>
</evidence>
<comment type="caution">
    <text evidence="2">The sequence shown here is derived from an EMBL/GenBank/DDBJ whole genome shotgun (WGS) entry which is preliminary data.</text>
</comment>
<dbReference type="Gene3D" id="3.40.50.150">
    <property type="entry name" value="Vaccinia Virus protein VP39"/>
    <property type="match status" value="1"/>
</dbReference>
<dbReference type="OrthoDB" id="433955at2759"/>
<dbReference type="InterPro" id="IPR019410">
    <property type="entry name" value="Methyltransf_16"/>
</dbReference>
<feature type="compositionally biased region" description="Low complexity" evidence="1">
    <location>
        <begin position="272"/>
        <end position="287"/>
    </location>
</feature>
<dbReference type="Proteomes" id="UP000325902">
    <property type="component" value="Unassembled WGS sequence"/>
</dbReference>
<dbReference type="AlphaFoldDB" id="A0A5N5DJ86"/>
<evidence type="ECO:0000313" key="2">
    <source>
        <dbReference type="EMBL" id="KAB2577620.1"/>
    </source>
</evidence>
<evidence type="ECO:0000313" key="3">
    <source>
        <dbReference type="Proteomes" id="UP000325902"/>
    </source>
</evidence>
<dbReference type="Pfam" id="PF10294">
    <property type="entry name" value="Methyltransf_16"/>
    <property type="match status" value="1"/>
</dbReference>
<sequence length="431" mass="46246">MSYPGHCLPPTSSLPPVRSLHTLSEQQISSALGNLHYIYCPLRLPRAFKPHGEPKRLLSVPPTPADSGYASNNEDDDEEDALASLRADAFERNFTVRWLTAFIARAEELDSIDEDTRMKLIDEAAFVLASFNDDVKEDDDADDGITRNFSFSLAPLPAPAPSEIEVRLNDAPLSGTDHTDVGLQSWGASIVLSDMMCASPARFGLEPSQLGPSPTIVELGAGTGLVSLMLAKLLPHLYAGQQQSTPTIVATDYHPAVLENLKANIATNFPASSSPSSRSSSPSSSSSQLNDDETPAPVQTRLLDWSDPSPALSQAPLDVPARLLVAADVVYAPEHAVWLRDCAGRMLDCSSAGSSVFWLIATARPKSNRFAPLVDTVEAAFADPDACPRSADGGGSGARRLGILGVERLEKRSGVGRGDEGYYKLYRIGWM</sequence>
<evidence type="ECO:0008006" key="4">
    <source>
        <dbReference type="Google" id="ProtNLM"/>
    </source>
</evidence>
<dbReference type="PANTHER" id="PTHR14614:SF147">
    <property type="entry name" value="S-ADENOSYLMETHIONINE-DEPENDENT METHYLTRANSFERASE OF THE SEVEN BETA-STRAND FAMILY"/>
    <property type="match status" value="1"/>
</dbReference>
<protein>
    <recommendedName>
        <fullName evidence="4">Protein-lysine N-methyltransferase EFM2</fullName>
    </recommendedName>
</protein>
<dbReference type="InterPro" id="IPR029063">
    <property type="entry name" value="SAM-dependent_MTases_sf"/>
</dbReference>
<proteinExistence type="predicted"/>
<feature type="region of interest" description="Disordered" evidence="1">
    <location>
        <begin position="53"/>
        <end position="80"/>
    </location>
</feature>